<organism evidence="3 4">
    <name type="scientific">Phyllosticta paracitricarpa</name>
    <dbReference type="NCBI Taxonomy" id="2016321"/>
    <lineage>
        <taxon>Eukaryota</taxon>
        <taxon>Fungi</taxon>
        <taxon>Dikarya</taxon>
        <taxon>Ascomycota</taxon>
        <taxon>Pezizomycotina</taxon>
        <taxon>Dothideomycetes</taxon>
        <taxon>Dothideomycetes incertae sedis</taxon>
        <taxon>Botryosphaeriales</taxon>
        <taxon>Phyllostictaceae</taxon>
        <taxon>Phyllosticta</taxon>
    </lineage>
</organism>
<feature type="compositionally biased region" description="Basic and acidic residues" evidence="1">
    <location>
        <begin position="48"/>
        <end position="70"/>
    </location>
</feature>
<comment type="caution">
    <text evidence="3">The sequence shown here is derived from an EMBL/GenBank/DDBJ whole genome shotgun (WGS) entry which is preliminary data.</text>
</comment>
<dbReference type="InterPro" id="IPR035999">
    <property type="entry name" value="Sec7_dom_sf"/>
</dbReference>
<dbReference type="PROSITE" id="PS50190">
    <property type="entry name" value="SEC7"/>
    <property type="match status" value="1"/>
</dbReference>
<feature type="region of interest" description="Disordered" evidence="1">
    <location>
        <begin position="142"/>
        <end position="349"/>
    </location>
</feature>
<dbReference type="InterPro" id="IPR041681">
    <property type="entry name" value="PH_9"/>
</dbReference>
<dbReference type="Gene3D" id="1.10.1000.11">
    <property type="entry name" value="Arf Nucleotide-binding Site Opener,domain 2"/>
    <property type="match status" value="1"/>
</dbReference>
<feature type="region of interest" description="Disordered" evidence="1">
    <location>
        <begin position="1048"/>
        <end position="1136"/>
    </location>
</feature>
<dbReference type="Pfam" id="PF15410">
    <property type="entry name" value="PH_9"/>
    <property type="match status" value="1"/>
</dbReference>
<dbReference type="InterPro" id="IPR023394">
    <property type="entry name" value="Sec7_C_sf"/>
</dbReference>
<feature type="compositionally biased region" description="Polar residues" evidence="1">
    <location>
        <begin position="439"/>
        <end position="465"/>
    </location>
</feature>
<feature type="compositionally biased region" description="Polar residues" evidence="1">
    <location>
        <begin position="516"/>
        <end position="525"/>
    </location>
</feature>
<dbReference type="SUPFAM" id="SSF50729">
    <property type="entry name" value="PH domain-like"/>
    <property type="match status" value="1"/>
</dbReference>
<proteinExistence type="predicted"/>
<feature type="compositionally biased region" description="Low complexity" evidence="1">
    <location>
        <begin position="1394"/>
        <end position="1405"/>
    </location>
</feature>
<reference evidence="3 4" key="1">
    <citation type="submission" date="2024-04" db="EMBL/GenBank/DDBJ databases">
        <title>Phyllosticta paracitricarpa is synonymous to the EU quarantine fungus P. citricarpa based on phylogenomic analyses.</title>
        <authorList>
            <consortium name="Lawrence Berkeley National Laboratory"/>
            <person name="Van ingen-buijs V.A."/>
            <person name="Van westerhoven A.C."/>
            <person name="Haridas S."/>
            <person name="Skiadas P."/>
            <person name="Martin F."/>
            <person name="Groenewald J.Z."/>
            <person name="Crous P.W."/>
            <person name="Seidl M.F."/>
        </authorList>
    </citation>
    <scope>NUCLEOTIDE SEQUENCE [LARGE SCALE GENOMIC DNA]</scope>
    <source>
        <strain evidence="3 4">CBS 141358</strain>
    </source>
</reference>
<protein>
    <recommendedName>
        <fullName evidence="2">SEC7 domain-containing protein</fullName>
    </recommendedName>
</protein>
<feature type="compositionally biased region" description="Polar residues" evidence="1">
    <location>
        <begin position="290"/>
        <end position="299"/>
    </location>
</feature>
<feature type="region of interest" description="Disordered" evidence="1">
    <location>
        <begin position="943"/>
        <end position="1012"/>
    </location>
</feature>
<feature type="compositionally biased region" description="Polar residues" evidence="1">
    <location>
        <begin position="1082"/>
        <end position="1101"/>
    </location>
</feature>
<sequence>MTGTTSSNDRSARSSPPRTPPMHAQRGAAAAAAAGSSPSGTFFADETPTEKRRSTATDLSRLSRDSHDLKFRDVTRSSVVENMLFSLENLPSGSDTFPSQFGAASSQALRYDDDEDFYRSTLARFSPPRILRTHGSENSFSVNYDAPDDYLSRLPSRRDPRGNQTFRSVLDRIDSAGSRATSTDAAAHRSRPLFGEEGYSHHVRGAGRKGSKGSSASSLDLGYSTPTGRPADHRMNLSPGLDQRFGERAGFQQQHESIMDRGRPDVMSFSGYDAAPTPTIPTGSRRYQGAPTSSSSYDFSQGEAFSSPPAHSSATPAPMPRKNSLRSSSSKGQWNGKPRGGGSAGPDENIRNQAKEFVNAVNSSSNHDLPRLPSLSAFADSASNSRVASPATQTPAPPKEQQRGFFSRVFGARKNNQQVQETPKTAGLLPQDQQRQRSPEPNNRRPSTTPANSLHASQHPHSNTPGREDQRPPPVLNKKNSSFFRRRKKSVTEQTAAPPMPSPGQARTELPESMVPSASATSLRQIMTPYLNDPRSDSPAASHYGSREHQRPLHDGVDKVPGFSPEYKPHKDATIRPVKPGSRGTDDSVPPASDDVQQSPKYKLKVKRSKGIRANDDSSFLADSSGAEDKGSSPSPAEKGPFMAVTEQSRRPATSPVPPQLAPLPGQENARPKANGERRFDLQSPPNITPHKTLQKEMEDEDSWVIMNPARQDASGNDVSDGNPRVWLHPDSSDEGYGEDVSGLALPLEGTRKQPDPDTLSDTYHPASNLPVLQIDGHETRPSIEARRPLTAIDEEPTDDDREKARQIFEGIETFVTKSRAAAWLGEKTSVSARCRKAYMELYEWSGFSILLAMRDLCHRLVLKGETQEVDRVLDAFALRWCECNSNHGFKTPGAVHTICYSLLLLNTDLHMADIESKMTRTQFVKNTLPTITSVVEAELSETNGSYDDYSRSNTPLDDYPSSPTGEYSGHHGDRGSTELGTKRSKNRLSIKPTMSHRPESDGYAYDSGSGDRSTALVKAPFDGPMKAWETQVEVVLKEFYSSIKSQRLPLHGDPSNPTTSSNSLSVSGVLRRTPSVLSKAPSDTTSYRGRTPDFRSTSRWNPKARSRPRIYPNSTLGSSRTSLDEPSVWSPAPSSKWSSYSVGKTGTSMSVESLGSHFSPVDHNPSIGFANLLNQAMIREENHVPTSSDDFGRTAPLLEDETLELHGPPWAKEGILKHKFHLESMQKRFKDRNWNEVFAVIEKGYMKLFTFNSHGKSTRNKGKRRPSAGDVVGGGNWLDNAEELQSFLLRQTLATILPPPGYSKQRPHVWALSLPTGAVHLFQANTADIVKEFVNTANYWAARLSKEPLVGGVSNLEYGWGEGVINPALIGINRPDTSPMSNNVGMPRPSLQSSIRSSIDHGSSTVKPRLPGDKVPISDWKPPTPSMMASNLMEVDQLKALAAYVKSVEEELSRHQELRAPMLIAVGIPRDSHDRYPLGLPLPSDSRGDVLEDVGLCVSYGLQLHVCSLDQTTQPSSDFDFQTLFALEPRTFDLSASSSLSAARRPSTAHAQSANSTLSPSQFSPRHPNAGKAMTNFQKKSEYLLKELIKFKTYIEALNFAHDTKTKIYKEREDREQEKAASADEKAKAAAEGPAEEDRDTMSAADSFTSALEARQIIPDEAREILEAMGRDGE</sequence>
<accession>A0ABR1N5E1</accession>
<gene>
    <name evidence="3" type="ORF">JOL62DRAFT_557007</name>
</gene>
<evidence type="ECO:0000313" key="3">
    <source>
        <dbReference type="EMBL" id="KAK7610426.1"/>
    </source>
</evidence>
<name>A0ABR1N5E1_9PEZI</name>
<feature type="compositionally biased region" description="Polar residues" evidence="1">
    <location>
        <begin position="943"/>
        <end position="966"/>
    </location>
</feature>
<feature type="compositionally biased region" description="Basic residues" evidence="1">
    <location>
        <begin position="201"/>
        <end position="211"/>
    </location>
</feature>
<feature type="compositionally biased region" description="Low complexity" evidence="1">
    <location>
        <begin position="1053"/>
        <end position="1073"/>
    </location>
</feature>
<evidence type="ECO:0000259" key="2">
    <source>
        <dbReference type="PROSITE" id="PS50190"/>
    </source>
</evidence>
<feature type="compositionally biased region" description="Basic and acidic residues" evidence="1">
    <location>
        <begin position="670"/>
        <end position="681"/>
    </location>
</feature>
<dbReference type="PANTHER" id="PTHR10663:SF373">
    <property type="entry name" value="PH AND SEC7 DOMAIN-CONTAINING PROTEIN C11E3.11C"/>
    <property type="match status" value="1"/>
</dbReference>
<feature type="region of interest" description="Disordered" evidence="1">
    <location>
        <begin position="383"/>
        <end position="402"/>
    </location>
</feature>
<feature type="region of interest" description="Disordered" evidence="1">
    <location>
        <begin position="1613"/>
        <end position="1643"/>
    </location>
</feature>
<feature type="compositionally biased region" description="Polar residues" evidence="1">
    <location>
        <begin position="1550"/>
        <end position="1565"/>
    </location>
</feature>
<dbReference type="PANTHER" id="PTHR10663">
    <property type="entry name" value="GUANYL-NUCLEOTIDE EXCHANGE FACTOR"/>
    <property type="match status" value="1"/>
</dbReference>
<dbReference type="InterPro" id="IPR011993">
    <property type="entry name" value="PH-like_dom_sf"/>
</dbReference>
<keyword evidence="4" id="KW-1185">Reference proteome</keyword>
<feature type="compositionally biased region" description="Low complexity" evidence="1">
    <location>
        <begin position="304"/>
        <end position="316"/>
    </location>
</feature>
<feature type="domain" description="SEC7" evidence="2">
    <location>
        <begin position="784"/>
        <end position="953"/>
    </location>
</feature>
<dbReference type="InterPro" id="IPR000904">
    <property type="entry name" value="Sec7_dom"/>
</dbReference>
<feature type="region of interest" description="Disordered" evidence="1">
    <location>
        <begin position="1"/>
        <end position="70"/>
    </location>
</feature>
<dbReference type="Pfam" id="PF01369">
    <property type="entry name" value="Sec7"/>
    <property type="match status" value="1"/>
</dbReference>
<feature type="compositionally biased region" description="Basic and acidic residues" evidence="1">
    <location>
        <begin position="545"/>
        <end position="558"/>
    </location>
</feature>
<feature type="region of interest" description="Disordered" evidence="1">
    <location>
        <begin position="1388"/>
        <end position="1422"/>
    </location>
</feature>
<dbReference type="Proteomes" id="UP001367316">
    <property type="component" value="Unassembled WGS sequence"/>
</dbReference>
<dbReference type="Gene3D" id="2.30.29.30">
    <property type="entry name" value="Pleckstrin-homology domain (PH domain)/Phosphotyrosine-binding domain (PTB)"/>
    <property type="match status" value="1"/>
</dbReference>
<feature type="compositionally biased region" description="Basic and acidic residues" evidence="1">
    <location>
        <begin position="1613"/>
        <end position="1630"/>
    </location>
</feature>
<feature type="region of interest" description="Disordered" evidence="1">
    <location>
        <begin position="1544"/>
        <end position="1574"/>
    </location>
</feature>
<evidence type="ECO:0000313" key="4">
    <source>
        <dbReference type="Proteomes" id="UP001367316"/>
    </source>
</evidence>
<feature type="compositionally biased region" description="Low complexity" evidence="1">
    <location>
        <begin position="1127"/>
        <end position="1136"/>
    </location>
</feature>
<evidence type="ECO:0000256" key="1">
    <source>
        <dbReference type="SAM" id="MobiDB-lite"/>
    </source>
</evidence>
<feature type="compositionally biased region" description="Polar residues" evidence="1">
    <location>
        <begin position="1113"/>
        <end position="1122"/>
    </location>
</feature>
<feature type="region of interest" description="Disordered" evidence="1">
    <location>
        <begin position="415"/>
        <end position="701"/>
    </location>
</feature>
<dbReference type="SUPFAM" id="SSF48425">
    <property type="entry name" value="Sec7 domain"/>
    <property type="match status" value="1"/>
</dbReference>
<dbReference type="EMBL" id="JBBPBF010000018">
    <property type="protein sequence ID" value="KAK7610426.1"/>
    <property type="molecule type" value="Genomic_DNA"/>
</dbReference>
<feature type="compositionally biased region" description="Polar residues" evidence="1">
    <location>
        <begin position="383"/>
        <end position="394"/>
    </location>
</feature>
<dbReference type="SMART" id="SM00222">
    <property type="entry name" value="Sec7"/>
    <property type="match status" value="1"/>
</dbReference>
<feature type="compositionally biased region" description="Basic residues" evidence="1">
    <location>
        <begin position="602"/>
        <end position="611"/>
    </location>
</feature>